<reference evidence="2 3" key="1">
    <citation type="submission" date="2024-02" db="EMBL/GenBank/DDBJ databases">
        <authorList>
            <person name="Chen Y."/>
            <person name="Shah S."/>
            <person name="Dougan E. K."/>
            <person name="Thang M."/>
            <person name="Chan C."/>
        </authorList>
    </citation>
    <scope>NUCLEOTIDE SEQUENCE [LARGE SCALE GENOMIC DNA]</scope>
</reference>
<proteinExistence type="predicted"/>
<gene>
    <name evidence="1" type="ORF">SCF082_LOCUS38487</name>
    <name evidence="2" type="ORF">SCF082_LOCUS38750</name>
</gene>
<protein>
    <submittedName>
        <fullName evidence="2">Uncharacterized protein</fullName>
    </submittedName>
</protein>
<comment type="caution">
    <text evidence="2">The sequence shown here is derived from an EMBL/GenBank/DDBJ whole genome shotgun (WGS) entry which is preliminary data.</text>
</comment>
<organism evidence="2 3">
    <name type="scientific">Durusdinium trenchii</name>
    <dbReference type="NCBI Taxonomy" id="1381693"/>
    <lineage>
        <taxon>Eukaryota</taxon>
        <taxon>Sar</taxon>
        <taxon>Alveolata</taxon>
        <taxon>Dinophyceae</taxon>
        <taxon>Suessiales</taxon>
        <taxon>Symbiodiniaceae</taxon>
        <taxon>Durusdinium</taxon>
    </lineage>
</organism>
<dbReference type="EMBL" id="CAXAMM010038840">
    <property type="protein sequence ID" value="CAK9081397.1"/>
    <property type="molecule type" value="Genomic_DNA"/>
</dbReference>
<name>A0ABP0Q0E1_9DINO</name>
<evidence type="ECO:0000313" key="2">
    <source>
        <dbReference type="EMBL" id="CAK9081397.1"/>
    </source>
</evidence>
<evidence type="ECO:0000313" key="3">
    <source>
        <dbReference type="Proteomes" id="UP001642464"/>
    </source>
</evidence>
<dbReference type="EMBL" id="CAXAMM010038773">
    <property type="protein sequence ID" value="CAK9080780.1"/>
    <property type="molecule type" value="Genomic_DNA"/>
</dbReference>
<keyword evidence="3" id="KW-1185">Reference proteome</keyword>
<dbReference type="Proteomes" id="UP001642464">
    <property type="component" value="Unassembled WGS sequence"/>
</dbReference>
<evidence type="ECO:0000313" key="1">
    <source>
        <dbReference type="EMBL" id="CAK9080780.1"/>
    </source>
</evidence>
<accession>A0ABP0Q0E1</accession>
<sequence>MVEFFAGKGNLTKFMRLSEIRTASLDLLYEAEQRVEKRVTNPMDLLSTSGFALAVACILKCHPGCFLTMFAIKCASWTGINQGTSQRSPCTSTGCDAYRSVSEANTLLERTLLLLLLVTSLGGTWGLEQPNSSCLSFFPTFRDVMTTMFEAFGGSVVTRASWWMAHFKGPTPKRHFIYSNSPRVTALDRGVLTGWRKRDKELKVKTAVQYKDRSGRTRYKGTPALRKTEEYPIQFGREIADLFDSLTTTARGLPPLPNDLPAAVVSYEALSDQFGMGYAALQQVFDYLRRGKHLKIPAEWASVIPRPS</sequence>